<proteinExistence type="predicted"/>
<evidence type="ECO:0000313" key="2">
    <source>
        <dbReference type="EnsemblPlants" id="AET7Gv21295100.5"/>
    </source>
</evidence>
<dbReference type="EnsemblPlants" id="AET7Gv21295100.5">
    <property type="protein sequence ID" value="AET7Gv21295100.5"/>
    <property type="gene ID" value="AET7Gv21295100"/>
</dbReference>
<reference evidence="3" key="1">
    <citation type="journal article" date="2014" name="Science">
        <title>Ancient hybridizations among the ancestral genomes of bread wheat.</title>
        <authorList>
            <consortium name="International Wheat Genome Sequencing Consortium,"/>
            <person name="Marcussen T."/>
            <person name="Sandve S.R."/>
            <person name="Heier L."/>
            <person name="Spannagl M."/>
            <person name="Pfeifer M."/>
            <person name="Jakobsen K.S."/>
            <person name="Wulff B.B."/>
            <person name="Steuernagel B."/>
            <person name="Mayer K.F."/>
            <person name="Olsen O.A."/>
        </authorList>
    </citation>
    <scope>NUCLEOTIDE SEQUENCE [LARGE SCALE GENOMIC DNA]</scope>
    <source>
        <strain evidence="3">cv. AL8/78</strain>
    </source>
</reference>
<reference evidence="2" key="4">
    <citation type="submission" date="2019-03" db="UniProtKB">
        <authorList>
            <consortium name="EnsemblPlants"/>
        </authorList>
    </citation>
    <scope>IDENTIFICATION</scope>
</reference>
<evidence type="ECO:0000313" key="3">
    <source>
        <dbReference type="Proteomes" id="UP000015105"/>
    </source>
</evidence>
<accession>A0A453T905</accession>
<dbReference type="Proteomes" id="UP000015105">
    <property type="component" value="Chromosome 7D"/>
</dbReference>
<dbReference type="Gramene" id="AET7Gv21295100.5">
    <property type="protein sequence ID" value="AET7Gv21295100.5"/>
    <property type="gene ID" value="AET7Gv21295100"/>
</dbReference>
<sequence length="29" mass="3078">AHAGWHANIERMGKSAPTAAPQAYPGMTR</sequence>
<reference evidence="3" key="2">
    <citation type="journal article" date="2017" name="Nat. Plants">
        <title>The Aegilops tauschii genome reveals multiple impacts of transposons.</title>
        <authorList>
            <person name="Zhao G."/>
            <person name="Zou C."/>
            <person name="Li K."/>
            <person name="Wang K."/>
            <person name="Li T."/>
            <person name="Gao L."/>
            <person name="Zhang X."/>
            <person name="Wang H."/>
            <person name="Yang Z."/>
            <person name="Liu X."/>
            <person name="Jiang W."/>
            <person name="Mao L."/>
            <person name="Kong X."/>
            <person name="Jiao Y."/>
            <person name="Jia J."/>
        </authorList>
    </citation>
    <scope>NUCLEOTIDE SEQUENCE [LARGE SCALE GENOMIC DNA]</scope>
    <source>
        <strain evidence="3">cv. AL8/78</strain>
    </source>
</reference>
<dbReference type="AlphaFoldDB" id="A0A453T905"/>
<reference evidence="2" key="3">
    <citation type="journal article" date="2017" name="Nature">
        <title>Genome sequence of the progenitor of the wheat D genome Aegilops tauschii.</title>
        <authorList>
            <person name="Luo M.C."/>
            <person name="Gu Y.Q."/>
            <person name="Puiu D."/>
            <person name="Wang H."/>
            <person name="Twardziok S.O."/>
            <person name="Deal K.R."/>
            <person name="Huo N."/>
            <person name="Zhu T."/>
            <person name="Wang L."/>
            <person name="Wang Y."/>
            <person name="McGuire P.E."/>
            <person name="Liu S."/>
            <person name="Long H."/>
            <person name="Ramasamy R.K."/>
            <person name="Rodriguez J.C."/>
            <person name="Van S.L."/>
            <person name="Yuan L."/>
            <person name="Wang Z."/>
            <person name="Xia Z."/>
            <person name="Xiao L."/>
            <person name="Anderson O.D."/>
            <person name="Ouyang S."/>
            <person name="Liang Y."/>
            <person name="Zimin A.V."/>
            <person name="Pertea G."/>
            <person name="Qi P."/>
            <person name="Bennetzen J.L."/>
            <person name="Dai X."/>
            <person name="Dawson M.W."/>
            <person name="Muller H.G."/>
            <person name="Kugler K."/>
            <person name="Rivarola-Duarte L."/>
            <person name="Spannagl M."/>
            <person name="Mayer K.F.X."/>
            <person name="Lu F.H."/>
            <person name="Bevan M.W."/>
            <person name="Leroy P."/>
            <person name="Li P."/>
            <person name="You F.M."/>
            <person name="Sun Q."/>
            <person name="Liu Z."/>
            <person name="Lyons E."/>
            <person name="Wicker T."/>
            <person name="Salzberg S.L."/>
            <person name="Devos K.M."/>
            <person name="Dvorak J."/>
        </authorList>
    </citation>
    <scope>NUCLEOTIDE SEQUENCE [LARGE SCALE GENOMIC DNA]</scope>
    <source>
        <strain evidence="2">cv. AL8/78</strain>
    </source>
</reference>
<feature type="region of interest" description="Disordered" evidence="1">
    <location>
        <begin position="1"/>
        <end position="29"/>
    </location>
</feature>
<evidence type="ECO:0000256" key="1">
    <source>
        <dbReference type="SAM" id="MobiDB-lite"/>
    </source>
</evidence>
<protein>
    <submittedName>
        <fullName evidence="2">Uncharacterized protein</fullName>
    </submittedName>
</protein>
<keyword evidence="3" id="KW-1185">Reference proteome</keyword>
<reference evidence="2" key="5">
    <citation type="journal article" date="2021" name="G3 (Bethesda)">
        <title>Aegilops tauschii genome assembly Aet v5.0 features greater sequence contiguity and improved annotation.</title>
        <authorList>
            <person name="Wang L."/>
            <person name="Zhu T."/>
            <person name="Rodriguez J.C."/>
            <person name="Deal K.R."/>
            <person name="Dubcovsky J."/>
            <person name="McGuire P.E."/>
            <person name="Lux T."/>
            <person name="Spannagl M."/>
            <person name="Mayer K.F.X."/>
            <person name="Baldrich P."/>
            <person name="Meyers B.C."/>
            <person name="Huo N."/>
            <person name="Gu Y.Q."/>
            <person name="Zhou H."/>
            <person name="Devos K.M."/>
            <person name="Bennetzen J.L."/>
            <person name="Unver T."/>
            <person name="Budak H."/>
            <person name="Gulick P.J."/>
            <person name="Galiba G."/>
            <person name="Kalapos B."/>
            <person name="Nelson D.R."/>
            <person name="Li P."/>
            <person name="You F.M."/>
            <person name="Luo M.C."/>
            <person name="Dvorak J."/>
        </authorList>
    </citation>
    <scope>NUCLEOTIDE SEQUENCE [LARGE SCALE GENOMIC DNA]</scope>
    <source>
        <strain evidence="2">cv. AL8/78</strain>
    </source>
</reference>
<organism evidence="2 3">
    <name type="scientific">Aegilops tauschii subsp. strangulata</name>
    <name type="common">Goatgrass</name>
    <dbReference type="NCBI Taxonomy" id="200361"/>
    <lineage>
        <taxon>Eukaryota</taxon>
        <taxon>Viridiplantae</taxon>
        <taxon>Streptophyta</taxon>
        <taxon>Embryophyta</taxon>
        <taxon>Tracheophyta</taxon>
        <taxon>Spermatophyta</taxon>
        <taxon>Magnoliopsida</taxon>
        <taxon>Liliopsida</taxon>
        <taxon>Poales</taxon>
        <taxon>Poaceae</taxon>
        <taxon>BOP clade</taxon>
        <taxon>Pooideae</taxon>
        <taxon>Triticodae</taxon>
        <taxon>Triticeae</taxon>
        <taxon>Triticinae</taxon>
        <taxon>Aegilops</taxon>
    </lineage>
</organism>
<name>A0A453T905_AEGTS</name>